<feature type="region of interest" description="Disordered" evidence="1">
    <location>
        <begin position="83"/>
        <end position="121"/>
    </location>
</feature>
<evidence type="ECO:0000313" key="3">
    <source>
        <dbReference type="Proteomes" id="UP000693981"/>
    </source>
</evidence>
<sequence length="184" mass="20866">MGRGCSMDEWAHFQKLPEEGRVPNSSYWYVICRHCMLAYEQKQLPNAPEKLTGRRSAMHSHLKSCPIYGAEYNMELKAKAEAEAAEATATDPTEGSTAATSITTATSKKRKRRSNGVHGGRGKHCMMEEWEHFNRLREDGYIGNSNFFYAVCRYCQKAYDEASEDQKSLLVPEKLDRLDTDDVG</sequence>
<keyword evidence="3" id="KW-1185">Reference proteome</keyword>
<comment type="caution">
    <text evidence="2">The sequence shown here is derived from an EMBL/GenBank/DDBJ whole genome shotgun (WGS) entry which is preliminary data.</text>
</comment>
<evidence type="ECO:0008006" key="4">
    <source>
        <dbReference type="Google" id="ProtNLM"/>
    </source>
</evidence>
<dbReference type="OrthoDB" id="75107at2759"/>
<dbReference type="EMBL" id="JAGDFL010000630">
    <property type="protein sequence ID" value="KAG7383794.1"/>
    <property type="molecule type" value="Genomic_DNA"/>
</dbReference>
<feature type="compositionally biased region" description="Low complexity" evidence="1">
    <location>
        <begin position="85"/>
        <end position="106"/>
    </location>
</feature>
<reference evidence="2" key="1">
    <citation type="submission" date="2021-02" db="EMBL/GenBank/DDBJ databases">
        <authorList>
            <person name="Palmer J.M."/>
        </authorList>
    </citation>
    <scope>NUCLEOTIDE SEQUENCE</scope>
    <source>
        <strain evidence="2">SCRP23</strain>
    </source>
</reference>
<feature type="compositionally biased region" description="Basic residues" evidence="1">
    <location>
        <begin position="107"/>
        <end position="121"/>
    </location>
</feature>
<evidence type="ECO:0000313" key="2">
    <source>
        <dbReference type="EMBL" id="KAG7383794.1"/>
    </source>
</evidence>
<dbReference type="AlphaFoldDB" id="A0A8T1VW61"/>
<dbReference type="Proteomes" id="UP000693981">
    <property type="component" value="Unassembled WGS sequence"/>
</dbReference>
<gene>
    <name evidence="2" type="ORF">PHYBOEH_009788</name>
</gene>
<protein>
    <recommendedName>
        <fullName evidence="4">BED-type domain-containing protein</fullName>
    </recommendedName>
</protein>
<evidence type="ECO:0000256" key="1">
    <source>
        <dbReference type="SAM" id="MobiDB-lite"/>
    </source>
</evidence>
<name>A0A8T1VW61_9STRA</name>
<organism evidence="2 3">
    <name type="scientific">Phytophthora boehmeriae</name>
    <dbReference type="NCBI Taxonomy" id="109152"/>
    <lineage>
        <taxon>Eukaryota</taxon>
        <taxon>Sar</taxon>
        <taxon>Stramenopiles</taxon>
        <taxon>Oomycota</taxon>
        <taxon>Peronosporomycetes</taxon>
        <taxon>Peronosporales</taxon>
        <taxon>Peronosporaceae</taxon>
        <taxon>Phytophthora</taxon>
    </lineage>
</organism>
<proteinExistence type="predicted"/>
<accession>A0A8T1VW61</accession>